<dbReference type="InterPro" id="IPR024943">
    <property type="entry name" value="Enhancer_polycomb"/>
</dbReference>
<reference evidence="9" key="1">
    <citation type="submission" date="2017-02" db="UniProtKB">
        <authorList>
            <consortium name="WormBaseParasite"/>
        </authorList>
    </citation>
    <scope>IDENTIFICATION</scope>
</reference>
<keyword evidence="5 6" id="KW-0539">Nucleus</keyword>
<accession>A0A0N5AUG1</accession>
<protein>
    <recommendedName>
        <fullName evidence="6">Enhancer of polycomb-like protein</fullName>
    </recommendedName>
</protein>
<dbReference type="InterPro" id="IPR019542">
    <property type="entry name" value="Enhancer_polycomb-like_N"/>
</dbReference>
<evidence type="ECO:0000256" key="2">
    <source>
        <dbReference type="ARBA" id="ARBA00008035"/>
    </source>
</evidence>
<evidence type="ECO:0000256" key="6">
    <source>
        <dbReference type="RuleBase" id="RU361124"/>
    </source>
</evidence>
<name>A0A0N5AUG1_9BILA</name>
<dbReference type="GO" id="GO:0035267">
    <property type="term" value="C:NuA4 histone acetyltransferase complex"/>
    <property type="evidence" value="ECO:0007669"/>
    <property type="project" value="InterPro"/>
</dbReference>
<dbReference type="GO" id="GO:0006357">
    <property type="term" value="P:regulation of transcription by RNA polymerase II"/>
    <property type="evidence" value="ECO:0007669"/>
    <property type="project" value="InterPro"/>
</dbReference>
<dbReference type="WBParaSite" id="SMUV_0000849601-mRNA-1">
    <property type="protein sequence ID" value="SMUV_0000849601-mRNA-1"/>
    <property type="gene ID" value="SMUV_0000849601"/>
</dbReference>
<dbReference type="GO" id="GO:0005634">
    <property type="term" value="C:nucleus"/>
    <property type="evidence" value="ECO:0007669"/>
    <property type="project" value="UniProtKB-SubCell"/>
</dbReference>
<keyword evidence="3 6" id="KW-0805">Transcription regulation</keyword>
<feature type="domain" description="Enhancer of polycomb-like N-terminal" evidence="7">
    <location>
        <begin position="10"/>
        <end position="134"/>
    </location>
</feature>
<dbReference type="STRING" id="451379.A0A0N5AUG1"/>
<evidence type="ECO:0000256" key="3">
    <source>
        <dbReference type="ARBA" id="ARBA00023015"/>
    </source>
</evidence>
<organism evidence="8 9">
    <name type="scientific">Syphacia muris</name>
    <dbReference type="NCBI Taxonomy" id="451379"/>
    <lineage>
        <taxon>Eukaryota</taxon>
        <taxon>Metazoa</taxon>
        <taxon>Ecdysozoa</taxon>
        <taxon>Nematoda</taxon>
        <taxon>Chromadorea</taxon>
        <taxon>Rhabditida</taxon>
        <taxon>Spirurina</taxon>
        <taxon>Oxyuridomorpha</taxon>
        <taxon>Oxyuroidea</taxon>
        <taxon>Oxyuridae</taxon>
        <taxon>Syphacia</taxon>
    </lineage>
</organism>
<dbReference type="Pfam" id="PF10513">
    <property type="entry name" value="EPL1"/>
    <property type="match status" value="1"/>
</dbReference>
<keyword evidence="4 6" id="KW-0804">Transcription</keyword>
<dbReference type="PANTHER" id="PTHR14898">
    <property type="entry name" value="ENHANCER OF POLYCOMB"/>
    <property type="match status" value="1"/>
</dbReference>
<evidence type="ECO:0000256" key="5">
    <source>
        <dbReference type="ARBA" id="ARBA00023242"/>
    </source>
</evidence>
<comment type="subcellular location">
    <subcellularLocation>
        <location evidence="1 6">Nucleus</location>
    </subcellularLocation>
</comment>
<proteinExistence type="inferred from homology"/>
<comment type="similarity">
    <text evidence="2 6">Belongs to the enhancer of polycomb family.</text>
</comment>
<keyword evidence="8" id="KW-1185">Reference proteome</keyword>
<evidence type="ECO:0000259" key="7">
    <source>
        <dbReference type="Pfam" id="PF10513"/>
    </source>
</evidence>
<evidence type="ECO:0000256" key="1">
    <source>
        <dbReference type="ARBA" id="ARBA00004123"/>
    </source>
</evidence>
<dbReference type="AlphaFoldDB" id="A0A0N5AUG1"/>
<sequence length="422" mass="48092">MAATSKLSFRARNLDASKPMPVYVADELPDLSECTPINRAVAQMPTGMEKDEEMESHLQEAILAQQACTSGIKVENHVIPTPKVMSLEEDYYKELYPSQVFPFKNRLIKVQASLSVEREQPEYDADSEDEQWLVGKEIPINDFEKMMELLEGASSDLQICQPKEAQSLLKEFDDNLVDDVYDYWLKTASLIPRIKTDSRRDTPGTVNPYVAFRRRAEKMQTRKNRKNDEESYEKILKLGYDMGKALSLFDMVKKREKTKAALIALDEKIFVERRASSLNPFAVPDVKIKILYGWVYVKDENGGSTVKIKNNQKRKKHGWKVLNFIFNEGEPAADGRFAFKRRRGCVYRASLPVPTLSKGVLSSFSRASNTSSTNDRKNSSCTSTSIRDITRHLYRTFLPSTAAKGVRRCIGFARRRIGRGGR</sequence>
<evidence type="ECO:0000313" key="8">
    <source>
        <dbReference type="Proteomes" id="UP000046393"/>
    </source>
</evidence>
<dbReference type="Proteomes" id="UP000046393">
    <property type="component" value="Unplaced"/>
</dbReference>
<evidence type="ECO:0000313" key="9">
    <source>
        <dbReference type="WBParaSite" id="SMUV_0000849601-mRNA-1"/>
    </source>
</evidence>
<evidence type="ECO:0000256" key="4">
    <source>
        <dbReference type="ARBA" id="ARBA00023163"/>
    </source>
</evidence>